<protein>
    <submittedName>
        <fullName evidence="2">Uncharacterized protein</fullName>
    </submittedName>
</protein>
<feature type="region of interest" description="Disordered" evidence="1">
    <location>
        <begin position="140"/>
        <end position="186"/>
    </location>
</feature>
<reference evidence="2" key="1">
    <citation type="submission" date="2021-02" db="EMBL/GenBank/DDBJ databases">
        <authorList>
            <person name="Nowell W R."/>
        </authorList>
    </citation>
    <scope>NUCLEOTIDE SEQUENCE</scope>
</reference>
<proteinExistence type="predicted"/>
<organism evidence="2 3">
    <name type="scientific">Rotaria sordida</name>
    <dbReference type="NCBI Taxonomy" id="392033"/>
    <lineage>
        <taxon>Eukaryota</taxon>
        <taxon>Metazoa</taxon>
        <taxon>Spiralia</taxon>
        <taxon>Gnathifera</taxon>
        <taxon>Rotifera</taxon>
        <taxon>Eurotatoria</taxon>
        <taxon>Bdelloidea</taxon>
        <taxon>Philodinida</taxon>
        <taxon>Philodinidae</taxon>
        <taxon>Rotaria</taxon>
    </lineage>
</organism>
<evidence type="ECO:0000256" key="1">
    <source>
        <dbReference type="SAM" id="MobiDB-lite"/>
    </source>
</evidence>
<evidence type="ECO:0000313" key="2">
    <source>
        <dbReference type="EMBL" id="CAF1252813.1"/>
    </source>
</evidence>
<comment type="caution">
    <text evidence="2">The sequence shown here is derived from an EMBL/GenBank/DDBJ whole genome shotgun (WGS) entry which is preliminary data.</text>
</comment>
<evidence type="ECO:0000313" key="3">
    <source>
        <dbReference type="Proteomes" id="UP000663864"/>
    </source>
</evidence>
<accession>A0A815A5T5</accession>
<sequence length="186" mass="21694">MLCHNNQSMINIKQYLINLLMKFEINKSQFSSTIRVSLRQRFSDLAEQCQKQNASKQVLSLIMKLADHAYKLPELPVERLIINKNEHHLRLEQALEQNRKAIFQLLPNSSTMIELRNQTRYLIMELTSEIQREFEEQKKIQNYTKPSSSSSSSSSITTPSSTVSSSHIVFPTEMTTMEMNKRNRNQ</sequence>
<dbReference type="AlphaFoldDB" id="A0A815A5T5"/>
<name>A0A815A5T5_9BILA</name>
<dbReference type="EMBL" id="CAJNOT010001818">
    <property type="protein sequence ID" value="CAF1252813.1"/>
    <property type="molecule type" value="Genomic_DNA"/>
</dbReference>
<feature type="compositionally biased region" description="Low complexity" evidence="1">
    <location>
        <begin position="147"/>
        <end position="166"/>
    </location>
</feature>
<gene>
    <name evidence="2" type="ORF">ZHD862_LOCUS25482</name>
</gene>
<dbReference type="Proteomes" id="UP000663864">
    <property type="component" value="Unassembled WGS sequence"/>
</dbReference>